<dbReference type="EMBL" id="GBRH01217036">
    <property type="protein sequence ID" value="JAD80859.1"/>
    <property type="molecule type" value="Transcribed_RNA"/>
</dbReference>
<protein>
    <submittedName>
        <fullName evidence="1">Uncharacterized protein</fullName>
    </submittedName>
</protein>
<accession>A0A0A9CWZ2</accession>
<evidence type="ECO:0000313" key="1">
    <source>
        <dbReference type="EMBL" id="JAD80859.1"/>
    </source>
</evidence>
<proteinExistence type="predicted"/>
<organism evidence="1">
    <name type="scientific">Arundo donax</name>
    <name type="common">Giant reed</name>
    <name type="synonym">Donax arundinaceus</name>
    <dbReference type="NCBI Taxonomy" id="35708"/>
    <lineage>
        <taxon>Eukaryota</taxon>
        <taxon>Viridiplantae</taxon>
        <taxon>Streptophyta</taxon>
        <taxon>Embryophyta</taxon>
        <taxon>Tracheophyta</taxon>
        <taxon>Spermatophyta</taxon>
        <taxon>Magnoliopsida</taxon>
        <taxon>Liliopsida</taxon>
        <taxon>Poales</taxon>
        <taxon>Poaceae</taxon>
        <taxon>PACMAD clade</taxon>
        <taxon>Arundinoideae</taxon>
        <taxon>Arundineae</taxon>
        <taxon>Arundo</taxon>
    </lineage>
</organism>
<sequence>MNNAFSCWEQTLNSSHTFYYFPGAHLAFAAEVAKQAPTEVEEDEDEDDDEGVEAASSIAVASCGGKGLFCALPQGVTLTDVMGRLRAEDFVGRPESKLPFQTLSELPHLGGVSSVLRNISAEDSVDGLAALGVKVWRLTAFRFVSPTRF</sequence>
<reference evidence="1" key="1">
    <citation type="submission" date="2014-09" db="EMBL/GenBank/DDBJ databases">
        <authorList>
            <person name="Magalhaes I.L.F."/>
            <person name="Oliveira U."/>
            <person name="Santos F.R."/>
            <person name="Vidigal T.H.D.A."/>
            <person name="Brescovit A.D."/>
            <person name="Santos A.J."/>
        </authorList>
    </citation>
    <scope>NUCLEOTIDE SEQUENCE</scope>
    <source>
        <tissue evidence="1">Shoot tissue taken approximately 20 cm above the soil surface</tissue>
    </source>
</reference>
<name>A0A0A9CWZ2_ARUDO</name>
<reference evidence="1" key="2">
    <citation type="journal article" date="2015" name="Data Brief">
        <title>Shoot transcriptome of the giant reed, Arundo donax.</title>
        <authorList>
            <person name="Barrero R.A."/>
            <person name="Guerrero F.D."/>
            <person name="Moolhuijzen P."/>
            <person name="Goolsby J.A."/>
            <person name="Tidwell J."/>
            <person name="Bellgard S.E."/>
            <person name="Bellgard M.I."/>
        </authorList>
    </citation>
    <scope>NUCLEOTIDE SEQUENCE</scope>
    <source>
        <tissue evidence="1">Shoot tissue taken approximately 20 cm above the soil surface</tissue>
    </source>
</reference>
<dbReference type="AlphaFoldDB" id="A0A0A9CWZ2"/>